<dbReference type="STRING" id="1142394.PSMK_30750"/>
<dbReference type="InterPro" id="IPR012340">
    <property type="entry name" value="NA-bd_OB-fold"/>
</dbReference>
<dbReference type="Pfam" id="PF01957">
    <property type="entry name" value="NfeD"/>
    <property type="match status" value="1"/>
</dbReference>
<dbReference type="eggNOG" id="COG1030">
    <property type="taxonomic scope" value="Bacteria"/>
</dbReference>
<dbReference type="Gene3D" id="2.40.50.140">
    <property type="entry name" value="Nucleic acid-binding proteins"/>
    <property type="match status" value="1"/>
</dbReference>
<evidence type="ECO:0000259" key="6">
    <source>
        <dbReference type="Pfam" id="PF01957"/>
    </source>
</evidence>
<dbReference type="AlphaFoldDB" id="I0IIZ6"/>
<evidence type="ECO:0000256" key="1">
    <source>
        <dbReference type="ARBA" id="ARBA00004141"/>
    </source>
</evidence>
<dbReference type="Proteomes" id="UP000007881">
    <property type="component" value="Chromosome"/>
</dbReference>
<dbReference type="HOGENOM" id="CLU_087257_1_0_0"/>
<dbReference type="GO" id="GO:0016020">
    <property type="term" value="C:membrane"/>
    <property type="evidence" value="ECO:0007669"/>
    <property type="project" value="UniProtKB-SubCell"/>
</dbReference>
<keyword evidence="8" id="KW-1185">Reference proteome</keyword>
<evidence type="ECO:0000313" key="8">
    <source>
        <dbReference type="Proteomes" id="UP000007881"/>
    </source>
</evidence>
<gene>
    <name evidence="7" type="ordered locus">PSMK_30750</name>
</gene>
<evidence type="ECO:0000256" key="5">
    <source>
        <dbReference type="SAM" id="Phobius"/>
    </source>
</evidence>
<evidence type="ECO:0000256" key="2">
    <source>
        <dbReference type="ARBA" id="ARBA00022692"/>
    </source>
</evidence>
<dbReference type="KEGG" id="phm:PSMK_30750"/>
<feature type="domain" description="NfeD-like C-terminal" evidence="6">
    <location>
        <begin position="129"/>
        <end position="180"/>
    </location>
</feature>
<dbReference type="RefSeq" id="WP_014438438.1">
    <property type="nucleotide sequence ID" value="NC_017080.1"/>
</dbReference>
<comment type="subcellular location">
    <subcellularLocation>
        <location evidence="1">Membrane</location>
        <topology evidence="1">Multi-pass membrane protein</topology>
    </subcellularLocation>
</comment>
<accession>I0IIZ6</accession>
<feature type="transmembrane region" description="Helical" evidence="5">
    <location>
        <begin position="72"/>
        <end position="93"/>
    </location>
</feature>
<feature type="transmembrane region" description="Helical" evidence="5">
    <location>
        <begin position="47"/>
        <end position="66"/>
    </location>
</feature>
<organism evidence="7 8">
    <name type="scientific">Phycisphaera mikurensis (strain NBRC 102666 / KCTC 22515 / FYK2301M01)</name>
    <dbReference type="NCBI Taxonomy" id="1142394"/>
    <lineage>
        <taxon>Bacteria</taxon>
        <taxon>Pseudomonadati</taxon>
        <taxon>Planctomycetota</taxon>
        <taxon>Phycisphaerae</taxon>
        <taxon>Phycisphaerales</taxon>
        <taxon>Phycisphaeraceae</taxon>
        <taxon>Phycisphaera</taxon>
    </lineage>
</organism>
<reference evidence="7 8" key="1">
    <citation type="submission" date="2012-02" db="EMBL/GenBank/DDBJ databases">
        <title>Complete genome sequence of Phycisphaera mikurensis NBRC 102666.</title>
        <authorList>
            <person name="Ankai A."/>
            <person name="Hosoyama A."/>
            <person name="Terui Y."/>
            <person name="Sekine M."/>
            <person name="Fukai R."/>
            <person name="Kato Y."/>
            <person name="Nakamura S."/>
            <person name="Yamada-Narita S."/>
            <person name="Kawakoshi A."/>
            <person name="Fukunaga Y."/>
            <person name="Yamazaki S."/>
            <person name="Fujita N."/>
        </authorList>
    </citation>
    <scope>NUCLEOTIDE SEQUENCE [LARGE SCALE GENOMIC DNA]</scope>
    <source>
        <strain evidence="8">NBRC 102666 / KCTC 22515 / FYK2301M01</strain>
    </source>
</reference>
<keyword evidence="3 5" id="KW-1133">Transmembrane helix</keyword>
<evidence type="ECO:0000256" key="3">
    <source>
        <dbReference type="ARBA" id="ARBA00022989"/>
    </source>
</evidence>
<feature type="transmembrane region" description="Helical" evidence="5">
    <location>
        <begin position="26"/>
        <end position="42"/>
    </location>
</feature>
<keyword evidence="4 5" id="KW-0472">Membrane</keyword>
<proteinExistence type="predicted"/>
<evidence type="ECO:0000256" key="4">
    <source>
        <dbReference type="ARBA" id="ARBA00023136"/>
    </source>
</evidence>
<dbReference type="PANTHER" id="PTHR33507">
    <property type="entry name" value="INNER MEMBRANE PROTEIN YBBJ"/>
    <property type="match status" value="1"/>
</dbReference>
<dbReference type="InterPro" id="IPR002810">
    <property type="entry name" value="NfeD-like_C"/>
</dbReference>
<dbReference type="OrthoDB" id="283587at2"/>
<keyword evidence="2 5" id="KW-0812">Transmembrane</keyword>
<name>I0IIZ6_PHYMF</name>
<dbReference type="InterPro" id="IPR052165">
    <property type="entry name" value="Membrane_assoc_protease"/>
</dbReference>
<sequence>MNAAALLAQAAAPAAAADTDYLLYALLLLAGAFVMLVLELFLPSGGLLGVAGAIAALAAVGCFFAEDTTLGFAALLGLAVVTPVLLGLGLWIWPHTPIGRRLVLGASEEGGAEEGAGALPSTAAFRPAVGDVGETLSPLRRIGTVRFDGKRVECMAESGMIDPGVSVRVSRVSGNEVFVREA</sequence>
<protein>
    <recommendedName>
        <fullName evidence="6">NfeD-like C-terminal domain-containing protein</fullName>
    </recommendedName>
</protein>
<dbReference type="EMBL" id="AP012338">
    <property type="protein sequence ID" value="BAM05234.1"/>
    <property type="molecule type" value="Genomic_DNA"/>
</dbReference>
<evidence type="ECO:0000313" key="7">
    <source>
        <dbReference type="EMBL" id="BAM05234.1"/>
    </source>
</evidence>